<feature type="domain" description="DUF6259" evidence="1">
    <location>
        <begin position="279"/>
        <end position="511"/>
    </location>
</feature>
<comment type="caution">
    <text evidence="2">The sequence shown here is derived from an EMBL/GenBank/DDBJ whole genome shotgun (WGS) entry which is preliminary data.</text>
</comment>
<sequence>MYQSRYHFTNGKMSVAVDSMTGELLELVHAQSGENLIKNSSFQLPQPFILRGRAGERTVTLHPGNARQIAEDEGLRAKIWQVHRQDEELEVHVLYERLMGDGRIYDVRAEYVICLGRQEAKSTWQMTFENKEPGLSIKEAQFPCINGVYWGSRWEDNTMVYPYHAGIQLKNPIQALETEPKRIYWKWQEYRYAYLIDGLVGTADSNGLYALECKYSGNLSMTWLDYYGEEYGLYFGCHNPDPDVCALRADTWGSKSPGMNFSFRFDVGENLETWTSPPVVAAIHSGDWHKGAAIYRDFRQQYMPAVMPRPEWFEKSPGLIAHYDFQYQNGGIVHTYQDLGRLLDEAEDFGIEHLLLAGWHRDGFDQGFPMYQWNKDLGEEREFQEGVAAIRQKGGHVSLYINSRLANLKYGELQELIQKYGVKLHNQELMTECYGRDDVNFAVMCAGSQQWQQWLEHAVSYGTDTIGVDGVYLDQLAMAPPCRCYSQEHTHTGWNQGYQQLLEQILSKSGNDFNAIHEGVSDLYGTLSSGQLISTFFYYHNGAYPEMYKYTFPDHILVDMLYPEKNMAMRPVHVGQVSTAMIQKAFVLGSYYWIYDLVDDNTFTRDPKQYAFLKQVIALRKFWLERWGMGTFLDTDHIVQTAKGWTVKVYALQDGYLLACAAEANEPGWVELDIAHLDSAVQYPLERPEEETPCQIQQKKSTCTVENLQSPLTIIKIKGLGESHHGLRQVGH</sequence>
<proteinExistence type="predicted"/>
<dbReference type="Pfam" id="PF19773">
    <property type="entry name" value="DUF6259"/>
    <property type="match status" value="1"/>
</dbReference>
<evidence type="ECO:0000259" key="1">
    <source>
        <dbReference type="Pfam" id="PF19773"/>
    </source>
</evidence>
<name>A0A926HWW2_9FIRM</name>
<dbReference type="RefSeq" id="WP_177720338.1">
    <property type="nucleotide sequence ID" value="NZ_JACRSQ010000007.1"/>
</dbReference>
<evidence type="ECO:0000313" key="3">
    <source>
        <dbReference type="Proteomes" id="UP000657006"/>
    </source>
</evidence>
<reference evidence="2" key="1">
    <citation type="submission" date="2020-08" db="EMBL/GenBank/DDBJ databases">
        <title>Genome public.</title>
        <authorList>
            <person name="Liu C."/>
            <person name="Sun Q."/>
        </authorList>
    </citation>
    <scope>NUCLEOTIDE SEQUENCE</scope>
    <source>
        <strain evidence="2">NSJ-32</strain>
    </source>
</reference>
<gene>
    <name evidence="2" type="ORF">H8730_06240</name>
</gene>
<dbReference type="EMBL" id="JACRSQ010000007">
    <property type="protein sequence ID" value="MBC8543137.1"/>
    <property type="molecule type" value="Genomic_DNA"/>
</dbReference>
<organism evidence="2 3">
    <name type="scientific">Bianquea renquensis</name>
    <dbReference type="NCBI Taxonomy" id="2763661"/>
    <lineage>
        <taxon>Bacteria</taxon>
        <taxon>Bacillati</taxon>
        <taxon>Bacillota</taxon>
        <taxon>Clostridia</taxon>
        <taxon>Eubacteriales</taxon>
        <taxon>Bianqueaceae</taxon>
        <taxon>Bianquea</taxon>
    </lineage>
</organism>
<protein>
    <recommendedName>
        <fullName evidence="1">DUF6259 domain-containing protein</fullName>
    </recommendedName>
</protein>
<evidence type="ECO:0000313" key="2">
    <source>
        <dbReference type="EMBL" id="MBC8543137.1"/>
    </source>
</evidence>
<keyword evidence="3" id="KW-1185">Reference proteome</keyword>
<dbReference type="Proteomes" id="UP000657006">
    <property type="component" value="Unassembled WGS sequence"/>
</dbReference>
<dbReference type="InterPro" id="IPR046226">
    <property type="entry name" value="DUF6259"/>
</dbReference>
<accession>A0A926HWW2</accession>
<dbReference type="AlphaFoldDB" id="A0A926HWW2"/>